<keyword evidence="4" id="KW-1185">Reference proteome</keyword>
<sequence>MRREGVVFNRLREEHVATNRTIHNCGCGVGPEQYAYIVESREEQTRKKALKDAASVLHKAWGAKSGTVTLLPSDAETIGLYSVESLTDMNATHVSFVEGRTKHSDAAIRDAAARIMFAFKQLEAKRQAMRVLGFGGHRHCDSLTKKERLRVEELATTSYKHDGLSHRYWYRTVDTATQVVPHLERTLRRCETGWYAEPKNNKGRVKTRRWFTPADDKTSVDDGDDDITDDSDDGDEGDAHPCGVSLFDFVDAATMQTKPRDDNRDAEEYDFCGVESEDER</sequence>
<dbReference type="EMBL" id="VJMH01005435">
    <property type="protein sequence ID" value="KAF0696056.1"/>
    <property type="molecule type" value="Genomic_DNA"/>
</dbReference>
<evidence type="ECO:0000313" key="4">
    <source>
        <dbReference type="Proteomes" id="UP000332933"/>
    </source>
</evidence>
<gene>
    <name evidence="3" type="primary">Aste57867_13169</name>
    <name evidence="2" type="ORF">As57867_013120</name>
    <name evidence="3" type="ORF">ASTE57867_13169</name>
</gene>
<feature type="compositionally biased region" description="Acidic residues" evidence="1">
    <location>
        <begin position="221"/>
        <end position="236"/>
    </location>
</feature>
<feature type="compositionally biased region" description="Acidic residues" evidence="1">
    <location>
        <begin position="264"/>
        <end position="280"/>
    </location>
</feature>
<evidence type="ECO:0000256" key="1">
    <source>
        <dbReference type="SAM" id="MobiDB-lite"/>
    </source>
</evidence>
<feature type="region of interest" description="Disordered" evidence="1">
    <location>
        <begin position="206"/>
        <end position="280"/>
    </location>
</feature>
<organism evidence="3 4">
    <name type="scientific">Aphanomyces stellatus</name>
    <dbReference type="NCBI Taxonomy" id="120398"/>
    <lineage>
        <taxon>Eukaryota</taxon>
        <taxon>Sar</taxon>
        <taxon>Stramenopiles</taxon>
        <taxon>Oomycota</taxon>
        <taxon>Saprolegniomycetes</taxon>
        <taxon>Saprolegniales</taxon>
        <taxon>Verrucalvaceae</taxon>
        <taxon>Aphanomyces</taxon>
    </lineage>
</organism>
<reference evidence="3 4" key="1">
    <citation type="submission" date="2019-03" db="EMBL/GenBank/DDBJ databases">
        <authorList>
            <person name="Gaulin E."/>
            <person name="Dumas B."/>
        </authorList>
    </citation>
    <scope>NUCLEOTIDE SEQUENCE [LARGE SCALE GENOMIC DNA]</scope>
    <source>
        <strain evidence="3">CBS 568.67</strain>
    </source>
</reference>
<dbReference type="EMBL" id="CAADRA010005456">
    <property type="protein sequence ID" value="VFT90010.1"/>
    <property type="molecule type" value="Genomic_DNA"/>
</dbReference>
<dbReference type="AlphaFoldDB" id="A0A485KXQ4"/>
<proteinExistence type="predicted"/>
<evidence type="ECO:0000313" key="3">
    <source>
        <dbReference type="EMBL" id="VFT90010.1"/>
    </source>
</evidence>
<name>A0A485KXQ4_9STRA</name>
<protein>
    <submittedName>
        <fullName evidence="3">Aste57867_13169 protein</fullName>
    </submittedName>
</protein>
<evidence type="ECO:0000313" key="2">
    <source>
        <dbReference type="EMBL" id="KAF0696056.1"/>
    </source>
</evidence>
<dbReference type="Proteomes" id="UP000332933">
    <property type="component" value="Unassembled WGS sequence"/>
</dbReference>
<accession>A0A485KXQ4</accession>
<reference evidence="2" key="2">
    <citation type="submission" date="2019-06" db="EMBL/GenBank/DDBJ databases">
        <title>Genomics analysis of Aphanomyces spp. identifies a new class of oomycete effector associated with host adaptation.</title>
        <authorList>
            <person name="Gaulin E."/>
        </authorList>
    </citation>
    <scope>NUCLEOTIDE SEQUENCE</scope>
    <source>
        <strain evidence="2">CBS 578.67</strain>
    </source>
</reference>